<gene>
    <name evidence="3" type="ORF">PhaeoP97_01443</name>
</gene>
<evidence type="ECO:0000259" key="2">
    <source>
        <dbReference type="Pfam" id="PF03061"/>
    </source>
</evidence>
<reference evidence="4" key="1">
    <citation type="submission" date="2016-07" db="EMBL/GenBank/DDBJ databases">
        <title>Phaeobacter portensis sp. nov., a tropodithietic acid producing bacterium isolated from a German harbor.</title>
        <authorList>
            <person name="Freese H.M."/>
            <person name="Bunk B."/>
            <person name="Breider S."/>
            <person name="Brinkhoff T."/>
        </authorList>
    </citation>
    <scope>NUCLEOTIDE SEQUENCE [LARGE SCALE GENOMIC DNA]</scope>
    <source>
        <strain evidence="4">P97</strain>
    </source>
</reference>
<evidence type="ECO:0000313" key="3">
    <source>
        <dbReference type="EMBL" id="APG46864.1"/>
    </source>
</evidence>
<dbReference type="InterPro" id="IPR003736">
    <property type="entry name" value="PAAI_dom"/>
</dbReference>
<dbReference type="Gene3D" id="3.10.129.10">
    <property type="entry name" value="Hotdog Thioesterase"/>
    <property type="match status" value="1"/>
</dbReference>
<evidence type="ECO:0000256" key="1">
    <source>
        <dbReference type="ARBA" id="ARBA00022801"/>
    </source>
</evidence>
<name>A0A1L3I405_9RHOB</name>
<dbReference type="STRING" id="1844006.PhaeoP97_01443"/>
<dbReference type="OrthoDB" id="9805304at2"/>
<feature type="domain" description="Thioesterase" evidence="2">
    <location>
        <begin position="49"/>
        <end position="124"/>
    </location>
</feature>
<sequence length="140" mass="14994">MGLAFDAAGLGAYLQEVFAEVANDFVIDRLDEDGITMRLLVDERHLRPGGTISGPSMFGLADVTVYALVLSQLGRKALAVTTNASFDFMRKPVGGTPLVAEGKLLKLGRQLAVGDVLLFSEGDPRPVARSTMTYAIPPER</sequence>
<evidence type="ECO:0000313" key="4">
    <source>
        <dbReference type="Proteomes" id="UP000183859"/>
    </source>
</evidence>
<dbReference type="InterPro" id="IPR006683">
    <property type="entry name" value="Thioestr_dom"/>
</dbReference>
<keyword evidence="4" id="KW-1185">Reference proteome</keyword>
<dbReference type="GO" id="GO:0016289">
    <property type="term" value="F:acyl-CoA hydrolase activity"/>
    <property type="evidence" value="ECO:0007669"/>
    <property type="project" value="UniProtKB-ARBA"/>
</dbReference>
<keyword evidence="1" id="KW-0378">Hydrolase</keyword>
<dbReference type="EMBL" id="CP016364">
    <property type="protein sequence ID" value="APG46864.1"/>
    <property type="molecule type" value="Genomic_DNA"/>
</dbReference>
<accession>A0A1L3I405</accession>
<organism evidence="3 4">
    <name type="scientific">Phaeobacter porticola</name>
    <dbReference type="NCBI Taxonomy" id="1844006"/>
    <lineage>
        <taxon>Bacteria</taxon>
        <taxon>Pseudomonadati</taxon>
        <taxon>Pseudomonadota</taxon>
        <taxon>Alphaproteobacteria</taxon>
        <taxon>Rhodobacterales</taxon>
        <taxon>Roseobacteraceae</taxon>
        <taxon>Phaeobacter</taxon>
    </lineage>
</organism>
<dbReference type="KEGG" id="php:PhaeoP97_01443"/>
<dbReference type="SUPFAM" id="SSF54637">
    <property type="entry name" value="Thioesterase/thiol ester dehydrase-isomerase"/>
    <property type="match status" value="1"/>
</dbReference>
<dbReference type="Pfam" id="PF03061">
    <property type="entry name" value="4HBT"/>
    <property type="match status" value="1"/>
</dbReference>
<protein>
    <submittedName>
        <fullName evidence="3">Thioesterase domain-containing protein</fullName>
    </submittedName>
</protein>
<dbReference type="InterPro" id="IPR029069">
    <property type="entry name" value="HotDog_dom_sf"/>
</dbReference>
<dbReference type="Proteomes" id="UP000183859">
    <property type="component" value="Chromosome"/>
</dbReference>
<proteinExistence type="predicted"/>
<dbReference type="CDD" id="cd03443">
    <property type="entry name" value="PaaI_thioesterase"/>
    <property type="match status" value="1"/>
</dbReference>
<dbReference type="RefSeq" id="WP_072504489.1">
    <property type="nucleotide sequence ID" value="NZ_CP016364.1"/>
</dbReference>
<dbReference type="AlphaFoldDB" id="A0A1L3I405"/>
<dbReference type="NCBIfam" id="TIGR00369">
    <property type="entry name" value="unchar_dom_1"/>
    <property type="match status" value="1"/>
</dbReference>